<dbReference type="EMBL" id="SETE01000004">
    <property type="protein sequence ID" value="RYM33469.1"/>
    <property type="molecule type" value="Genomic_DNA"/>
</dbReference>
<dbReference type="GO" id="GO:0033922">
    <property type="term" value="F:peptidoglycan beta-N-acetylmuramidase activity"/>
    <property type="evidence" value="ECO:0007669"/>
    <property type="project" value="InterPro"/>
</dbReference>
<dbReference type="PIRSF" id="PIRSF016719">
    <property type="entry name" value="UCP016719"/>
    <property type="match status" value="1"/>
</dbReference>
<dbReference type="PANTHER" id="PTHR42915:SF1">
    <property type="entry name" value="PEPTIDOGLYCAN BETA-N-ACETYLMURAMIDASE NAMZ"/>
    <property type="match status" value="1"/>
</dbReference>
<dbReference type="OrthoDB" id="9801061at2"/>
<evidence type="ECO:0000256" key="1">
    <source>
        <dbReference type="SAM" id="SignalP"/>
    </source>
</evidence>
<dbReference type="Pfam" id="PF07075">
    <property type="entry name" value="NamZ_N"/>
    <property type="match status" value="1"/>
</dbReference>
<keyword evidence="1" id="KW-0732">Signal</keyword>
<dbReference type="Proteomes" id="UP000293952">
    <property type="component" value="Unassembled WGS sequence"/>
</dbReference>
<proteinExistence type="predicted"/>
<feature type="signal peptide" evidence="1">
    <location>
        <begin position="1"/>
        <end position="25"/>
    </location>
</feature>
<evidence type="ECO:0000259" key="3">
    <source>
        <dbReference type="Pfam" id="PF20732"/>
    </source>
</evidence>
<protein>
    <submittedName>
        <fullName evidence="4">DUF1343 domain-containing protein</fullName>
    </submittedName>
</protein>
<accession>A0A4Q4KNG5</accession>
<dbReference type="Pfam" id="PF20732">
    <property type="entry name" value="NamZ_C"/>
    <property type="match status" value="1"/>
</dbReference>
<keyword evidence="5" id="KW-1185">Reference proteome</keyword>
<organism evidence="4 5">
    <name type="scientific">Brumimicrobium glaciale</name>
    <dbReference type="NCBI Taxonomy" id="200475"/>
    <lineage>
        <taxon>Bacteria</taxon>
        <taxon>Pseudomonadati</taxon>
        <taxon>Bacteroidota</taxon>
        <taxon>Flavobacteriia</taxon>
        <taxon>Flavobacteriales</taxon>
        <taxon>Crocinitomicaceae</taxon>
        <taxon>Brumimicrobium</taxon>
    </lineage>
</organism>
<name>A0A4Q4KNG5_9FLAO</name>
<dbReference type="InterPro" id="IPR008302">
    <property type="entry name" value="NamZ"/>
</dbReference>
<gene>
    <name evidence="4" type="ORF">ERX46_11050</name>
</gene>
<dbReference type="Gene3D" id="3.90.1150.140">
    <property type="match status" value="1"/>
</dbReference>
<dbReference type="Gene3D" id="3.40.50.12170">
    <property type="entry name" value="Uncharacterised protein PF07075, DUF1343"/>
    <property type="match status" value="1"/>
</dbReference>
<sequence length="426" mass="47371">MYSLRLFLKSFFVFFIVSCQSNLPAQEIITPNQVEKSEDTLKKAIDQQSEKLVVGAEQIDLIKTLLANKKVGIVGNQTSRVGETHLVDRLISSGINVVKVYSPEHGFRGDADAGEHVATDKDPKTGLTIVSIYGSNKKPSAAQLEGIEVLVFDLQDVGARFYTYISTLHYIIEAAAENNIEVVVLDRPNPNGHYVDGPIRKKGYESFVGMHPIPIVHGMTVGEIAKMINGEKWLKNEIQAKLTVVSCLNYDRNMPYSLPVSPSPNLRSDAAIQLYPGLCLFEGTILSVGRGTETPFEVFGHPDLKGKEGFTYSFTPVPSYGAKDPKLKNQVCYGMDLHDHGTPDKNDTGNRKINQLEIQWLIMAYKAMGSEGFFITKNRWFDILAGTDELRKDIIGGKSEAEIRESWKVGLEEFKGVREGYLIYGE</sequence>
<dbReference type="InterPro" id="IPR048502">
    <property type="entry name" value="NamZ_N"/>
</dbReference>
<dbReference type="PANTHER" id="PTHR42915">
    <property type="entry name" value="HYPOTHETICAL 460 KDA PROTEIN IN FEUA-SIGW INTERGENIC REGION [PRECURSOR]"/>
    <property type="match status" value="1"/>
</dbReference>
<evidence type="ECO:0000259" key="2">
    <source>
        <dbReference type="Pfam" id="PF07075"/>
    </source>
</evidence>
<comment type="caution">
    <text evidence="4">The sequence shown here is derived from an EMBL/GenBank/DDBJ whole genome shotgun (WGS) entry which is preliminary data.</text>
</comment>
<evidence type="ECO:0000313" key="5">
    <source>
        <dbReference type="Proteomes" id="UP000293952"/>
    </source>
</evidence>
<feature type="domain" description="Peptidoglycan beta-N-acetylmuramidase NamZ C-terminal" evidence="3">
    <location>
        <begin position="274"/>
        <end position="424"/>
    </location>
</feature>
<feature type="chain" id="PRO_5020529434" evidence="1">
    <location>
        <begin position="26"/>
        <end position="426"/>
    </location>
</feature>
<feature type="domain" description="Peptidoglycan beta-N-acetylmuramidase NamZ N-terminal" evidence="2">
    <location>
        <begin position="71"/>
        <end position="268"/>
    </location>
</feature>
<dbReference type="AlphaFoldDB" id="A0A4Q4KNG5"/>
<reference evidence="4 5" key="1">
    <citation type="submission" date="2019-02" db="EMBL/GenBank/DDBJ databases">
        <title>Genome sequence of the sea-ice species Brumimicrobium glaciale.</title>
        <authorList>
            <person name="Bowman J.P."/>
        </authorList>
    </citation>
    <scope>NUCLEOTIDE SEQUENCE [LARGE SCALE GENOMIC DNA]</scope>
    <source>
        <strain evidence="4 5">IC156</strain>
    </source>
</reference>
<dbReference type="InterPro" id="IPR048503">
    <property type="entry name" value="NamZ_C"/>
</dbReference>
<evidence type="ECO:0000313" key="4">
    <source>
        <dbReference type="EMBL" id="RYM33469.1"/>
    </source>
</evidence>